<reference evidence="3 4" key="1">
    <citation type="submission" date="2016-08" db="EMBL/GenBank/DDBJ databases">
        <title>Genome of Bacillus solimangrovi GH2-4.</title>
        <authorList>
            <person name="Lim S."/>
            <person name="Kim B.-C."/>
        </authorList>
    </citation>
    <scope>NUCLEOTIDE SEQUENCE [LARGE SCALE GENOMIC DNA]</scope>
    <source>
        <strain evidence="3 4">GH2-4</strain>
    </source>
</reference>
<comment type="caution">
    <text evidence="3">The sequence shown here is derived from an EMBL/GenBank/DDBJ whole genome shotgun (WGS) entry which is preliminary data.</text>
</comment>
<evidence type="ECO:0000313" key="4">
    <source>
        <dbReference type="Proteomes" id="UP000095209"/>
    </source>
</evidence>
<dbReference type="EMBL" id="MJEH01000044">
    <property type="protein sequence ID" value="OEH91848.1"/>
    <property type="molecule type" value="Genomic_DNA"/>
</dbReference>
<dbReference type="GO" id="GO:0003676">
    <property type="term" value="F:nucleic acid binding"/>
    <property type="evidence" value="ECO:0007669"/>
    <property type="project" value="InterPro"/>
</dbReference>
<dbReference type="PANTHER" id="PTHR47618:SF1">
    <property type="entry name" value="BIFUNCTIONAL OLIGORIBONUCLEASE AND PAP PHOSPHATASE NRNA"/>
    <property type="match status" value="1"/>
</dbReference>
<dbReference type="OrthoDB" id="9803668at2"/>
<dbReference type="Gene3D" id="3.90.1640.10">
    <property type="entry name" value="inorganic pyrophosphatase (n-terminal core)"/>
    <property type="match status" value="1"/>
</dbReference>
<dbReference type="PANTHER" id="PTHR47618">
    <property type="entry name" value="BIFUNCTIONAL OLIGORIBONUCLEASE AND PAP PHOSPHATASE NRNA"/>
    <property type="match status" value="1"/>
</dbReference>
<dbReference type="SUPFAM" id="SSF64182">
    <property type="entry name" value="DHH phosphoesterases"/>
    <property type="match status" value="1"/>
</dbReference>
<dbReference type="InterPro" id="IPR038763">
    <property type="entry name" value="DHH_sf"/>
</dbReference>
<sequence length="315" mass="35115">MKQDILNEIKKFDTIIIHRHVRPDPDALGSQGGLGEIIKASFPDKNVYLTGEEEEGLTFLVRMDEVSDDMYNGALVIVCDTANQERISDSRYNKGERLIKIDHHPNRDVYGDLVWVDTDASATSELIYEFYEFGKEQGLVLTEQAARLLFAGIVGDTGRFLFPSTNINTFKYASELVKKGINFSELYTDMYKMSPSIARLNGFILQNFSVTDEGVAAVSLTKELLAEYNLTANETSKTVGVLGNIDGVLAWVFFVEEDDQIRVRLRSRGPIINTVAQKYNGGGHPLASGATIYEWSEAENVIADLDKACAEFNNN</sequence>
<dbReference type="AlphaFoldDB" id="A0A1E5LCN8"/>
<dbReference type="Pfam" id="PF01368">
    <property type="entry name" value="DHH"/>
    <property type="match status" value="1"/>
</dbReference>
<dbReference type="InterPro" id="IPR003156">
    <property type="entry name" value="DHHA1_dom"/>
</dbReference>
<evidence type="ECO:0000259" key="1">
    <source>
        <dbReference type="Pfam" id="PF01368"/>
    </source>
</evidence>
<dbReference type="InterPro" id="IPR051319">
    <property type="entry name" value="Oligoribo/pAp-PDE_c-di-AMP_PDE"/>
</dbReference>
<accession>A0A1E5LCN8</accession>
<dbReference type="Pfam" id="PF02272">
    <property type="entry name" value="DHHA1"/>
    <property type="match status" value="1"/>
</dbReference>
<feature type="domain" description="DHHA1" evidence="2">
    <location>
        <begin position="227"/>
        <end position="310"/>
    </location>
</feature>
<dbReference type="RefSeq" id="WP_069718134.1">
    <property type="nucleotide sequence ID" value="NZ_MJEH01000044.1"/>
</dbReference>
<protein>
    <submittedName>
        <fullName evidence="3">Oligoribonuclease</fullName>
    </submittedName>
</protein>
<dbReference type="InterPro" id="IPR001667">
    <property type="entry name" value="DDH_dom"/>
</dbReference>
<dbReference type="Gene3D" id="3.10.310.30">
    <property type="match status" value="1"/>
</dbReference>
<feature type="domain" description="DDH" evidence="1">
    <location>
        <begin position="15"/>
        <end position="153"/>
    </location>
</feature>
<organism evidence="3 4">
    <name type="scientific">Bacillus solimangrovi</name>
    <dbReference type="NCBI Taxonomy" id="1305675"/>
    <lineage>
        <taxon>Bacteria</taxon>
        <taxon>Bacillati</taxon>
        <taxon>Bacillota</taxon>
        <taxon>Bacilli</taxon>
        <taxon>Bacillales</taxon>
        <taxon>Bacillaceae</taxon>
        <taxon>Bacillus</taxon>
    </lineage>
</organism>
<dbReference type="Proteomes" id="UP000095209">
    <property type="component" value="Unassembled WGS sequence"/>
</dbReference>
<name>A0A1E5LCN8_9BACI</name>
<keyword evidence="4" id="KW-1185">Reference proteome</keyword>
<evidence type="ECO:0000313" key="3">
    <source>
        <dbReference type="EMBL" id="OEH91848.1"/>
    </source>
</evidence>
<proteinExistence type="predicted"/>
<gene>
    <name evidence="3" type="ORF">BFG57_03680</name>
</gene>
<evidence type="ECO:0000259" key="2">
    <source>
        <dbReference type="Pfam" id="PF02272"/>
    </source>
</evidence>
<dbReference type="STRING" id="1305675.BFG57_03680"/>